<keyword evidence="10 13" id="KW-1133">Transmembrane helix</keyword>
<evidence type="ECO:0000313" key="14">
    <source>
        <dbReference type="EMBL" id="QKF07451.1"/>
    </source>
</evidence>
<dbReference type="PANTHER" id="PTHR30365:SF0">
    <property type="entry name" value="CYTOCHROME BD-I UBIQUINOL OXIDASE SUBUNIT 1"/>
    <property type="match status" value="1"/>
</dbReference>
<organism evidence="14 15">
    <name type="scientific">Berryella wangjianweii</name>
    <dbReference type="NCBI Taxonomy" id="2734634"/>
    <lineage>
        <taxon>Bacteria</taxon>
        <taxon>Bacillati</taxon>
        <taxon>Actinomycetota</taxon>
        <taxon>Coriobacteriia</taxon>
        <taxon>Eggerthellales</taxon>
        <taxon>Eggerthellaceae</taxon>
        <taxon>Berryella</taxon>
    </lineage>
</organism>
<evidence type="ECO:0000256" key="13">
    <source>
        <dbReference type="PIRNR" id="PIRNR006446"/>
    </source>
</evidence>
<dbReference type="GO" id="GO:0070069">
    <property type="term" value="C:cytochrome complex"/>
    <property type="evidence" value="ECO:0007669"/>
    <property type="project" value="UniProtKB-UniRule"/>
</dbReference>
<keyword evidence="7 13" id="KW-0812">Transmembrane</keyword>
<dbReference type="Pfam" id="PF01654">
    <property type="entry name" value="Cyt_bd_oxida_I"/>
    <property type="match status" value="1"/>
</dbReference>
<sequence length="469" mass="51300">MDFFTDVVALSRFQFAFTVAYHFIFVPLSIGLGLILAIHETKYYRSGNPEDAAATNFWLKIFTTTFAIGVATGITMEFSFGTNWANYSRFVGDIFGAPLAAEALFAFFLESVFLGVLLFGRKRVSRRFYMISAWLVWFGSALSALWILIANSWMQTPAGGELAPDGSKAIITDFFAAALNPTTGDRYFHTVLALLVLGAFITIAVSAYYYSKKKHLSFAKSNLKVGAIVACVTTALLLVSAHSTAVTVAKEQPTKLAAMEGQYNDEPAALYPFGWVDEENQKVIAPFAIPGGTSFLATNSFDTVMPGLNSLSKTEKFGALDPKTLPVNAIFQSYHLMIACFGVIVLVLALAFVGLKKQSLLEKKWVQRILMFSPLVPFIAIQSGWMVAEVGRQPWVVYPSITGPKGVNLLTADAISPSVSAPELLLTIALFAVVYAFLFIAWVRIIKRFMKEGPVPVDLPSLETAKDGE</sequence>
<keyword evidence="15" id="KW-1185">Reference proteome</keyword>
<keyword evidence="6 13" id="KW-0349">Heme</keyword>
<dbReference type="GO" id="GO:0005886">
    <property type="term" value="C:plasma membrane"/>
    <property type="evidence" value="ECO:0007669"/>
    <property type="project" value="UniProtKB-SubCell"/>
</dbReference>
<accession>A0A6M8J2T7</accession>
<dbReference type="PANTHER" id="PTHR30365">
    <property type="entry name" value="CYTOCHROME D UBIQUINOL OXIDASE"/>
    <property type="match status" value="1"/>
</dbReference>
<protein>
    <submittedName>
        <fullName evidence="14">Cytochrome ubiquinol oxidase subunit I</fullName>
    </submittedName>
</protein>
<dbReference type="GO" id="GO:0016682">
    <property type="term" value="F:oxidoreductase activity, acting on diphenols and related substances as donors, oxygen as acceptor"/>
    <property type="evidence" value="ECO:0007669"/>
    <property type="project" value="TreeGrafter"/>
</dbReference>
<name>A0A6M8J2T7_9ACTN</name>
<dbReference type="RefSeq" id="WP_172164868.1">
    <property type="nucleotide sequence ID" value="NZ_CP053716.1"/>
</dbReference>
<proteinExistence type="inferred from homology"/>
<evidence type="ECO:0000256" key="4">
    <source>
        <dbReference type="ARBA" id="ARBA00022475"/>
    </source>
</evidence>
<evidence type="ECO:0000256" key="1">
    <source>
        <dbReference type="ARBA" id="ARBA00004429"/>
    </source>
</evidence>
<evidence type="ECO:0000256" key="12">
    <source>
        <dbReference type="ARBA" id="ARBA00023136"/>
    </source>
</evidence>
<evidence type="ECO:0000256" key="7">
    <source>
        <dbReference type="ARBA" id="ARBA00022692"/>
    </source>
</evidence>
<keyword evidence="8 13" id="KW-0479">Metal-binding</keyword>
<dbReference type="GO" id="GO:0019646">
    <property type="term" value="P:aerobic electron transport chain"/>
    <property type="evidence" value="ECO:0007669"/>
    <property type="project" value="InterPro"/>
</dbReference>
<feature type="transmembrane region" description="Helical" evidence="13">
    <location>
        <begin position="94"/>
        <end position="119"/>
    </location>
</feature>
<dbReference type="KEGG" id="bwa:HLV38_04435"/>
<keyword evidence="11 13" id="KW-0408">Iron</keyword>
<feature type="transmembrane region" description="Helical" evidence="13">
    <location>
        <begin position="187"/>
        <end position="210"/>
    </location>
</feature>
<keyword evidence="12 13" id="KW-0472">Membrane</keyword>
<feature type="transmembrane region" description="Helical" evidence="13">
    <location>
        <begin position="365"/>
        <end position="388"/>
    </location>
</feature>
<comment type="subcellular location">
    <subcellularLocation>
        <location evidence="1">Cell inner membrane</location>
        <topology evidence="1">Multi-pass membrane protein</topology>
    </subcellularLocation>
</comment>
<keyword evidence="9 13" id="KW-0249">Electron transport</keyword>
<dbReference type="GO" id="GO:0009055">
    <property type="term" value="F:electron transfer activity"/>
    <property type="evidence" value="ECO:0007669"/>
    <property type="project" value="UniProtKB-UniRule"/>
</dbReference>
<dbReference type="AlphaFoldDB" id="A0A6M8J2T7"/>
<keyword evidence="5" id="KW-0997">Cell inner membrane</keyword>
<evidence type="ECO:0000256" key="6">
    <source>
        <dbReference type="ARBA" id="ARBA00022617"/>
    </source>
</evidence>
<dbReference type="InterPro" id="IPR002585">
    <property type="entry name" value="Cyt-d_ubiquinol_oxidase_su_1"/>
</dbReference>
<feature type="transmembrane region" description="Helical" evidence="13">
    <location>
        <begin position="222"/>
        <end position="241"/>
    </location>
</feature>
<evidence type="ECO:0000256" key="8">
    <source>
        <dbReference type="ARBA" id="ARBA00022723"/>
    </source>
</evidence>
<dbReference type="Proteomes" id="UP000503297">
    <property type="component" value="Chromosome"/>
</dbReference>
<feature type="transmembrane region" description="Helical" evidence="13">
    <location>
        <begin position="131"/>
        <end position="149"/>
    </location>
</feature>
<feature type="transmembrane region" description="Helical" evidence="13">
    <location>
        <begin position="15"/>
        <end position="37"/>
    </location>
</feature>
<keyword evidence="3 13" id="KW-0813">Transport</keyword>
<keyword evidence="4 13" id="KW-1003">Cell membrane</keyword>
<comment type="similarity">
    <text evidence="2 13">Belongs to the cytochrome ubiquinol oxidase subunit 1 family.</text>
</comment>
<evidence type="ECO:0000256" key="2">
    <source>
        <dbReference type="ARBA" id="ARBA00009819"/>
    </source>
</evidence>
<feature type="transmembrane region" description="Helical" evidence="13">
    <location>
        <begin position="57"/>
        <end position="74"/>
    </location>
</feature>
<evidence type="ECO:0000256" key="9">
    <source>
        <dbReference type="ARBA" id="ARBA00022982"/>
    </source>
</evidence>
<reference evidence="15" key="1">
    <citation type="submission" date="2020-05" db="EMBL/GenBank/DDBJ databases">
        <title>Novel species in genus Nocardioides.</title>
        <authorList>
            <person name="Zhang G."/>
        </authorList>
    </citation>
    <scope>NUCLEOTIDE SEQUENCE [LARGE SCALE GENOMIC DNA]</scope>
    <source>
        <strain evidence="15">zg-1050</strain>
    </source>
</reference>
<gene>
    <name evidence="14" type="ORF">HLV38_04435</name>
</gene>
<dbReference type="EMBL" id="CP053716">
    <property type="protein sequence ID" value="QKF07451.1"/>
    <property type="molecule type" value="Genomic_DNA"/>
</dbReference>
<dbReference type="GO" id="GO:0020037">
    <property type="term" value="F:heme binding"/>
    <property type="evidence" value="ECO:0007669"/>
    <property type="project" value="TreeGrafter"/>
</dbReference>
<dbReference type="GO" id="GO:0046872">
    <property type="term" value="F:metal ion binding"/>
    <property type="evidence" value="ECO:0007669"/>
    <property type="project" value="UniProtKB-UniRule"/>
</dbReference>
<evidence type="ECO:0000256" key="11">
    <source>
        <dbReference type="ARBA" id="ARBA00023004"/>
    </source>
</evidence>
<evidence type="ECO:0000256" key="10">
    <source>
        <dbReference type="ARBA" id="ARBA00022989"/>
    </source>
</evidence>
<evidence type="ECO:0000313" key="15">
    <source>
        <dbReference type="Proteomes" id="UP000503297"/>
    </source>
</evidence>
<feature type="transmembrane region" description="Helical" evidence="13">
    <location>
        <begin position="334"/>
        <end position="353"/>
    </location>
</feature>
<evidence type="ECO:0000256" key="5">
    <source>
        <dbReference type="ARBA" id="ARBA00022519"/>
    </source>
</evidence>
<feature type="transmembrane region" description="Helical" evidence="13">
    <location>
        <begin position="424"/>
        <end position="443"/>
    </location>
</feature>
<evidence type="ECO:0000256" key="3">
    <source>
        <dbReference type="ARBA" id="ARBA00022448"/>
    </source>
</evidence>
<dbReference type="PIRSF" id="PIRSF006446">
    <property type="entry name" value="Cyt_quinol_oxidase_1"/>
    <property type="match status" value="1"/>
</dbReference>